<evidence type="ECO:0000259" key="4">
    <source>
        <dbReference type="PROSITE" id="PS50043"/>
    </source>
</evidence>
<dbReference type="InterPro" id="IPR011006">
    <property type="entry name" value="CheY-like_superfamily"/>
</dbReference>
<dbReference type="SMART" id="SM00448">
    <property type="entry name" value="REC"/>
    <property type="match status" value="1"/>
</dbReference>
<dbReference type="PANTHER" id="PTHR45566">
    <property type="entry name" value="HTH-TYPE TRANSCRIPTIONAL REGULATOR YHJB-RELATED"/>
    <property type="match status" value="1"/>
</dbReference>
<dbReference type="PROSITE" id="PS50043">
    <property type="entry name" value="HTH_LUXR_2"/>
    <property type="match status" value="1"/>
</dbReference>
<dbReference type="InterPro" id="IPR000792">
    <property type="entry name" value="Tscrpt_reg_LuxR_C"/>
</dbReference>
<reference evidence="6 7" key="1">
    <citation type="submission" date="2018-03" db="EMBL/GenBank/DDBJ databases">
        <title>Genomic Encyclopedia of Archaeal and Bacterial Type Strains, Phase II (KMG-II): from individual species to whole genera.</title>
        <authorList>
            <person name="Goeker M."/>
        </authorList>
    </citation>
    <scope>NUCLEOTIDE SEQUENCE [LARGE SCALE GENOMIC DNA]</scope>
    <source>
        <strain evidence="6 7">DSM 18107</strain>
    </source>
</reference>
<dbReference type="InterPro" id="IPR016032">
    <property type="entry name" value="Sig_transdc_resp-reg_C-effctor"/>
</dbReference>
<dbReference type="InterPro" id="IPR001789">
    <property type="entry name" value="Sig_transdc_resp-reg_receiver"/>
</dbReference>
<dbReference type="AlphaFoldDB" id="A0A2P8GQC1"/>
<dbReference type="PROSITE" id="PS50110">
    <property type="entry name" value="RESPONSE_REGULATORY"/>
    <property type="match status" value="1"/>
</dbReference>
<keyword evidence="7" id="KW-1185">Reference proteome</keyword>
<evidence type="ECO:0000256" key="3">
    <source>
        <dbReference type="PROSITE-ProRule" id="PRU00169"/>
    </source>
</evidence>
<organism evidence="6 7">
    <name type="scientific">Chitinophaga ginsengisoli</name>
    <dbReference type="NCBI Taxonomy" id="363837"/>
    <lineage>
        <taxon>Bacteria</taxon>
        <taxon>Pseudomonadati</taxon>
        <taxon>Bacteroidota</taxon>
        <taxon>Chitinophagia</taxon>
        <taxon>Chitinophagales</taxon>
        <taxon>Chitinophagaceae</taxon>
        <taxon>Chitinophaga</taxon>
    </lineage>
</organism>
<dbReference type="GO" id="GO:0003677">
    <property type="term" value="F:DNA binding"/>
    <property type="evidence" value="ECO:0007669"/>
    <property type="project" value="UniProtKB-KW"/>
</dbReference>
<comment type="caution">
    <text evidence="6">The sequence shown here is derived from an EMBL/GenBank/DDBJ whole genome shotgun (WGS) entry which is preliminary data.</text>
</comment>
<dbReference type="PANTHER" id="PTHR45566:SF1">
    <property type="entry name" value="HTH-TYPE TRANSCRIPTIONAL REGULATOR YHJB-RELATED"/>
    <property type="match status" value="1"/>
</dbReference>
<feature type="domain" description="HTH luxR-type" evidence="4">
    <location>
        <begin position="161"/>
        <end position="226"/>
    </location>
</feature>
<proteinExistence type="predicted"/>
<dbReference type="InterPro" id="IPR051015">
    <property type="entry name" value="EvgA-like"/>
</dbReference>
<dbReference type="PRINTS" id="PR00038">
    <property type="entry name" value="HTHLUXR"/>
</dbReference>
<dbReference type="GO" id="GO:0000160">
    <property type="term" value="P:phosphorelay signal transduction system"/>
    <property type="evidence" value="ECO:0007669"/>
    <property type="project" value="InterPro"/>
</dbReference>
<dbReference type="Proteomes" id="UP000240978">
    <property type="component" value="Unassembled WGS sequence"/>
</dbReference>
<dbReference type="GO" id="GO:0006355">
    <property type="term" value="P:regulation of DNA-templated transcription"/>
    <property type="evidence" value="ECO:0007669"/>
    <property type="project" value="InterPro"/>
</dbReference>
<evidence type="ECO:0000313" key="6">
    <source>
        <dbReference type="EMBL" id="PSL36162.1"/>
    </source>
</evidence>
<dbReference type="CDD" id="cd06170">
    <property type="entry name" value="LuxR_C_like"/>
    <property type="match status" value="1"/>
</dbReference>
<keyword evidence="2" id="KW-0238">DNA-binding</keyword>
<gene>
    <name evidence="6" type="ORF">CLV42_101931</name>
</gene>
<dbReference type="Pfam" id="PF00072">
    <property type="entry name" value="Response_reg"/>
    <property type="match status" value="1"/>
</dbReference>
<feature type="modified residue" description="4-aspartylphosphate" evidence="3">
    <location>
        <position position="72"/>
    </location>
</feature>
<keyword evidence="1 3" id="KW-0597">Phosphoprotein</keyword>
<dbReference type="SMART" id="SM00421">
    <property type="entry name" value="HTH_LUXR"/>
    <property type="match status" value="1"/>
</dbReference>
<evidence type="ECO:0000259" key="5">
    <source>
        <dbReference type="PROSITE" id="PS50110"/>
    </source>
</evidence>
<name>A0A2P8GQC1_9BACT</name>
<evidence type="ECO:0000256" key="1">
    <source>
        <dbReference type="ARBA" id="ARBA00022553"/>
    </source>
</evidence>
<sequence>MPVIQTMLILSSYFMPVTHIKLAILDNYTLFIKTLKSYLSERKNITVAIQSSNEYDLLQQLKHTQIDALLVDILMPALTDTIILIRQEYPRVKILLLGTDQDIHIMCDLLELGIYGFISKSGDPEDLLQAIDAVKENRVYRNRLFTDVLYENTQHENSRNKAKKEAALNDREKKILQLLWDEKSNKDIAAQLFVSIRTVEKTRQDLKDKLGVRSTVGILKYAIKNKIILPSYGG</sequence>
<dbReference type="Gene3D" id="3.40.50.2300">
    <property type="match status" value="1"/>
</dbReference>
<protein>
    <submittedName>
        <fullName evidence="6">Two-component system nitrate/nitrite response regulator NarL</fullName>
    </submittedName>
</protein>
<dbReference type="Pfam" id="PF00196">
    <property type="entry name" value="GerE"/>
    <property type="match status" value="1"/>
</dbReference>
<dbReference type="InterPro" id="IPR058245">
    <property type="entry name" value="NreC/VraR/RcsB-like_REC"/>
</dbReference>
<dbReference type="SUPFAM" id="SSF52172">
    <property type="entry name" value="CheY-like"/>
    <property type="match status" value="1"/>
</dbReference>
<dbReference type="EMBL" id="PYGK01000001">
    <property type="protein sequence ID" value="PSL36162.1"/>
    <property type="molecule type" value="Genomic_DNA"/>
</dbReference>
<accession>A0A2P8GQC1</accession>
<evidence type="ECO:0000313" key="7">
    <source>
        <dbReference type="Proteomes" id="UP000240978"/>
    </source>
</evidence>
<dbReference type="CDD" id="cd17535">
    <property type="entry name" value="REC_NarL-like"/>
    <property type="match status" value="1"/>
</dbReference>
<dbReference type="SUPFAM" id="SSF46894">
    <property type="entry name" value="C-terminal effector domain of the bipartite response regulators"/>
    <property type="match status" value="1"/>
</dbReference>
<evidence type="ECO:0000256" key="2">
    <source>
        <dbReference type="ARBA" id="ARBA00023125"/>
    </source>
</evidence>
<feature type="domain" description="Response regulatory" evidence="5">
    <location>
        <begin position="21"/>
        <end position="135"/>
    </location>
</feature>